<protein>
    <recommendedName>
        <fullName evidence="5">Peptidase MA-like domain-containing protein</fullName>
    </recommendedName>
</protein>
<feature type="compositionally biased region" description="Polar residues" evidence="1">
    <location>
        <begin position="308"/>
        <end position="326"/>
    </location>
</feature>
<feature type="compositionally biased region" description="Basic and acidic residues" evidence="1">
    <location>
        <begin position="327"/>
        <end position="336"/>
    </location>
</feature>
<proteinExistence type="predicted"/>
<feature type="compositionally biased region" description="Polar residues" evidence="1">
    <location>
        <begin position="353"/>
        <end position="365"/>
    </location>
</feature>
<evidence type="ECO:0000256" key="1">
    <source>
        <dbReference type="SAM" id="MobiDB-lite"/>
    </source>
</evidence>
<name>A0A517QLW1_9PLAN</name>
<evidence type="ECO:0000313" key="3">
    <source>
        <dbReference type="EMBL" id="QDT32537.1"/>
    </source>
</evidence>
<evidence type="ECO:0000313" key="4">
    <source>
        <dbReference type="Proteomes" id="UP000315724"/>
    </source>
</evidence>
<dbReference type="OrthoDB" id="260154at2"/>
<organism evidence="3 4">
    <name type="scientific">Thalassoglobus polymorphus</name>
    <dbReference type="NCBI Taxonomy" id="2527994"/>
    <lineage>
        <taxon>Bacteria</taxon>
        <taxon>Pseudomonadati</taxon>
        <taxon>Planctomycetota</taxon>
        <taxon>Planctomycetia</taxon>
        <taxon>Planctomycetales</taxon>
        <taxon>Planctomycetaceae</taxon>
        <taxon>Thalassoglobus</taxon>
    </lineage>
</organism>
<gene>
    <name evidence="3" type="ORF">Mal48_17840</name>
</gene>
<dbReference type="Proteomes" id="UP000315724">
    <property type="component" value="Chromosome"/>
</dbReference>
<evidence type="ECO:0008006" key="5">
    <source>
        <dbReference type="Google" id="ProtNLM"/>
    </source>
</evidence>
<feature type="region of interest" description="Disordered" evidence="1">
    <location>
        <begin position="264"/>
        <end position="377"/>
    </location>
</feature>
<feature type="signal peptide" evidence="2">
    <location>
        <begin position="1"/>
        <end position="23"/>
    </location>
</feature>
<keyword evidence="4" id="KW-1185">Reference proteome</keyword>
<dbReference type="EMBL" id="CP036267">
    <property type="protein sequence ID" value="QDT32537.1"/>
    <property type="molecule type" value="Genomic_DNA"/>
</dbReference>
<accession>A0A517QLW1</accession>
<dbReference type="AlphaFoldDB" id="A0A517QLW1"/>
<evidence type="ECO:0000256" key="2">
    <source>
        <dbReference type="SAM" id="SignalP"/>
    </source>
</evidence>
<dbReference type="RefSeq" id="WP_145197863.1">
    <property type="nucleotide sequence ID" value="NZ_CP036267.1"/>
</dbReference>
<reference evidence="3 4" key="1">
    <citation type="submission" date="2019-02" db="EMBL/GenBank/DDBJ databases">
        <title>Deep-cultivation of Planctomycetes and their phenomic and genomic characterization uncovers novel biology.</title>
        <authorList>
            <person name="Wiegand S."/>
            <person name="Jogler M."/>
            <person name="Boedeker C."/>
            <person name="Pinto D."/>
            <person name="Vollmers J."/>
            <person name="Rivas-Marin E."/>
            <person name="Kohn T."/>
            <person name="Peeters S.H."/>
            <person name="Heuer A."/>
            <person name="Rast P."/>
            <person name="Oberbeckmann S."/>
            <person name="Bunk B."/>
            <person name="Jeske O."/>
            <person name="Meyerdierks A."/>
            <person name="Storesund J.E."/>
            <person name="Kallscheuer N."/>
            <person name="Luecker S."/>
            <person name="Lage O.M."/>
            <person name="Pohl T."/>
            <person name="Merkel B.J."/>
            <person name="Hornburger P."/>
            <person name="Mueller R.-W."/>
            <person name="Bruemmer F."/>
            <person name="Labrenz M."/>
            <person name="Spormann A.M."/>
            <person name="Op den Camp H."/>
            <person name="Overmann J."/>
            <person name="Amann R."/>
            <person name="Jetten M.S.M."/>
            <person name="Mascher T."/>
            <person name="Medema M.H."/>
            <person name="Devos D.P."/>
            <person name="Kaster A.-K."/>
            <person name="Ovreas L."/>
            <person name="Rohde M."/>
            <person name="Galperin M.Y."/>
            <person name="Jogler C."/>
        </authorList>
    </citation>
    <scope>NUCLEOTIDE SEQUENCE [LARGE SCALE GENOMIC DNA]</scope>
    <source>
        <strain evidence="3 4">Mal48</strain>
    </source>
</reference>
<feature type="chain" id="PRO_5022100976" description="Peptidase MA-like domain-containing protein" evidence="2">
    <location>
        <begin position="24"/>
        <end position="377"/>
    </location>
</feature>
<dbReference type="KEGG" id="tpol:Mal48_17840"/>
<keyword evidence="2" id="KW-0732">Signal</keyword>
<sequence precursor="true">MDAKLRNVAVCLTVCFFSNVAVGATHQTTNFIVTAPSDEIARKVGRCAEVWREDLAIAWLGKKLPNWYRPCPISVKVGQIGAGGSTTFTFDGGQVYGWDMKVQGTLERILDSVIPHEVNHTIFASHFRRPLPRWADEGAATLFEHRSEQARQIETLDRVIKTNRRIPLQKLLTIREYPEDMQDVLTLYAEGFSLARFLVGQKGEEGRTVYLNFLDDAHTHGWTAAIQKHYGFKKINDLEAEWTDWVLAGSPEFQLPAGEALADAGQAGHGEVIRSQSPDEPEPLAMIPRGLRSASRRTGPAPVKTVHQPESNRPSQINNSSMNQESVRGDAGDSRLRSGKQKLVAPPIPRESLSPTADGISSNPNAKAYQFPQMRAF</sequence>